<sequence>MAGEKRYGRAARDSRAARGTVPDRVAIGVLVTRFPPALVDRVIDAAGARERRRRALPARLTVYLTMAMWLWRDHGYEDVLLRLTDGLHWSGTGPDTADTAWSGSIAKARARLGSEPLRLLFAAAADPATGPRTPGARWHGLRLTAVDGAMVEVPGSPANRAGFGAPPAGAGPAANPRVRLLAHADCGTGALLNAGFDGDRTGPAELADRLLGSFGPGMLVLAGPDVLSWRLWRAAVATGAELAWHAGDAIVLPVGERLPDGSYLSVLRPPRPGDGEPVTVRVIEREPVRLVTTLLDARARPAAEFAAVRHGRWRAERVLDAVRPGPRGTTVPARSQSPDGVRQEIWALLCLYQALAPLTTQP</sequence>
<comment type="caution">
    <text evidence="2">The sequence shown here is derived from an EMBL/GenBank/DDBJ whole genome shotgun (WGS) entry which is preliminary data.</text>
</comment>
<dbReference type="InterPro" id="IPR024473">
    <property type="entry name" value="Transposases_IS4_N"/>
</dbReference>
<dbReference type="RefSeq" id="WP_310419782.1">
    <property type="nucleotide sequence ID" value="NZ_JAVDYC010000001.1"/>
</dbReference>
<keyword evidence="3" id="KW-1185">Reference proteome</keyword>
<dbReference type="Pfam" id="PF13006">
    <property type="entry name" value="Nterm_IS4"/>
    <property type="match status" value="1"/>
</dbReference>
<dbReference type="Proteomes" id="UP001183629">
    <property type="component" value="Unassembled WGS sequence"/>
</dbReference>
<evidence type="ECO:0000313" key="3">
    <source>
        <dbReference type="Proteomes" id="UP001183629"/>
    </source>
</evidence>
<protein>
    <recommendedName>
        <fullName evidence="1">Transposase IS4 N-terminal domain-containing protein</fullName>
    </recommendedName>
</protein>
<proteinExistence type="predicted"/>
<name>A0AAE3ZUN8_9ACTN</name>
<dbReference type="AlphaFoldDB" id="A0AAE3ZUN8"/>
<evidence type="ECO:0000259" key="1">
    <source>
        <dbReference type="Pfam" id="PF13006"/>
    </source>
</evidence>
<organism evidence="2 3">
    <name type="scientific">Catenuloplanes niger</name>
    <dbReference type="NCBI Taxonomy" id="587534"/>
    <lineage>
        <taxon>Bacteria</taxon>
        <taxon>Bacillati</taxon>
        <taxon>Actinomycetota</taxon>
        <taxon>Actinomycetes</taxon>
        <taxon>Micromonosporales</taxon>
        <taxon>Micromonosporaceae</taxon>
        <taxon>Catenuloplanes</taxon>
    </lineage>
</organism>
<evidence type="ECO:0000313" key="2">
    <source>
        <dbReference type="EMBL" id="MDR7325236.1"/>
    </source>
</evidence>
<accession>A0AAE3ZUN8</accession>
<feature type="domain" description="Transposase IS4 N-terminal" evidence="1">
    <location>
        <begin position="25"/>
        <end position="122"/>
    </location>
</feature>
<dbReference type="EMBL" id="JAVDYC010000001">
    <property type="protein sequence ID" value="MDR7325236.1"/>
    <property type="molecule type" value="Genomic_DNA"/>
</dbReference>
<gene>
    <name evidence="2" type="ORF">J2S44_005486</name>
</gene>
<reference evidence="2 3" key="1">
    <citation type="submission" date="2023-07" db="EMBL/GenBank/DDBJ databases">
        <title>Sequencing the genomes of 1000 actinobacteria strains.</title>
        <authorList>
            <person name="Klenk H.-P."/>
        </authorList>
    </citation>
    <scope>NUCLEOTIDE SEQUENCE [LARGE SCALE GENOMIC DNA]</scope>
    <source>
        <strain evidence="2 3">DSM 44711</strain>
    </source>
</reference>